<keyword evidence="1" id="KW-0479">Metal-binding</keyword>
<dbReference type="InterPro" id="IPR013083">
    <property type="entry name" value="Znf_RING/FYVE/PHD"/>
</dbReference>
<dbReference type="AlphaFoldDB" id="M2NJ40"/>
<dbReference type="KEGG" id="bcom:BAUCODRAFT_392662"/>
<dbReference type="GO" id="GO:0008270">
    <property type="term" value="F:zinc ion binding"/>
    <property type="evidence" value="ECO:0007669"/>
    <property type="project" value="UniProtKB-KW"/>
</dbReference>
<evidence type="ECO:0000256" key="4">
    <source>
        <dbReference type="PROSITE-ProRule" id="PRU00175"/>
    </source>
</evidence>
<protein>
    <recommendedName>
        <fullName evidence="6">RING-type domain-containing protein</fullName>
    </recommendedName>
</protein>
<proteinExistence type="predicted"/>
<dbReference type="InterPro" id="IPR051834">
    <property type="entry name" value="RING_finger_E3_ligase"/>
</dbReference>
<dbReference type="Gene3D" id="3.30.40.10">
    <property type="entry name" value="Zinc/RING finger domain, C3HC4 (zinc finger)"/>
    <property type="match status" value="1"/>
</dbReference>
<dbReference type="OrthoDB" id="8062037at2759"/>
<dbReference type="PANTHER" id="PTHR45931:SF16">
    <property type="entry name" value="RING_U-BOX SUPERFAMILY PROTEIN"/>
    <property type="match status" value="1"/>
</dbReference>
<dbReference type="GeneID" id="19113756"/>
<dbReference type="SUPFAM" id="SSF57850">
    <property type="entry name" value="RING/U-box"/>
    <property type="match status" value="1"/>
</dbReference>
<dbReference type="HOGENOM" id="CLU_1371960_0_0_1"/>
<reference evidence="7 8" key="1">
    <citation type="journal article" date="2012" name="PLoS Pathog.">
        <title>Diverse lifestyles and strategies of plant pathogenesis encoded in the genomes of eighteen Dothideomycetes fungi.</title>
        <authorList>
            <person name="Ohm R.A."/>
            <person name="Feau N."/>
            <person name="Henrissat B."/>
            <person name="Schoch C.L."/>
            <person name="Horwitz B.A."/>
            <person name="Barry K.W."/>
            <person name="Condon B.J."/>
            <person name="Copeland A.C."/>
            <person name="Dhillon B."/>
            <person name="Glaser F."/>
            <person name="Hesse C.N."/>
            <person name="Kosti I."/>
            <person name="LaButti K."/>
            <person name="Lindquist E.A."/>
            <person name="Lucas S."/>
            <person name="Salamov A.A."/>
            <person name="Bradshaw R.E."/>
            <person name="Ciuffetti L."/>
            <person name="Hamelin R.C."/>
            <person name="Kema G.H.J."/>
            <person name="Lawrence C."/>
            <person name="Scott J.A."/>
            <person name="Spatafora J.W."/>
            <person name="Turgeon B.G."/>
            <person name="de Wit P.J.G.M."/>
            <person name="Zhong S."/>
            <person name="Goodwin S.B."/>
            <person name="Grigoriev I.V."/>
        </authorList>
    </citation>
    <scope>NUCLEOTIDE SEQUENCE [LARGE SCALE GENOMIC DNA]</scope>
    <source>
        <strain evidence="7 8">UAMH 10762</strain>
    </source>
</reference>
<feature type="region of interest" description="Disordered" evidence="5">
    <location>
        <begin position="164"/>
        <end position="199"/>
    </location>
</feature>
<evidence type="ECO:0000256" key="3">
    <source>
        <dbReference type="ARBA" id="ARBA00022833"/>
    </source>
</evidence>
<dbReference type="eggNOG" id="KOG0800">
    <property type="taxonomic scope" value="Eukaryota"/>
</dbReference>
<name>M2NJ40_BAUPA</name>
<evidence type="ECO:0000256" key="1">
    <source>
        <dbReference type="ARBA" id="ARBA00022723"/>
    </source>
</evidence>
<dbReference type="PROSITE" id="PS50089">
    <property type="entry name" value="ZF_RING_2"/>
    <property type="match status" value="1"/>
</dbReference>
<dbReference type="RefSeq" id="XP_007674135.1">
    <property type="nucleotide sequence ID" value="XM_007675945.1"/>
</dbReference>
<organism evidence="7 8">
    <name type="scientific">Baudoinia panamericana (strain UAMH 10762)</name>
    <name type="common">Angels' share fungus</name>
    <name type="synonym">Baudoinia compniacensis (strain UAMH 10762)</name>
    <dbReference type="NCBI Taxonomy" id="717646"/>
    <lineage>
        <taxon>Eukaryota</taxon>
        <taxon>Fungi</taxon>
        <taxon>Dikarya</taxon>
        <taxon>Ascomycota</taxon>
        <taxon>Pezizomycotina</taxon>
        <taxon>Dothideomycetes</taxon>
        <taxon>Dothideomycetidae</taxon>
        <taxon>Mycosphaerellales</taxon>
        <taxon>Teratosphaeriaceae</taxon>
        <taxon>Baudoinia</taxon>
    </lineage>
</organism>
<feature type="domain" description="RING-type" evidence="6">
    <location>
        <begin position="115"/>
        <end position="157"/>
    </location>
</feature>
<dbReference type="GO" id="GO:0005634">
    <property type="term" value="C:nucleus"/>
    <property type="evidence" value="ECO:0007669"/>
    <property type="project" value="TreeGrafter"/>
</dbReference>
<dbReference type="GO" id="GO:0006511">
    <property type="term" value="P:ubiquitin-dependent protein catabolic process"/>
    <property type="evidence" value="ECO:0007669"/>
    <property type="project" value="TreeGrafter"/>
</dbReference>
<dbReference type="OMA" id="GECVEWH"/>
<sequence length="199" mass="22732">MGLALLREQGVLRSTLELQHYVDFGECVEWHGRLNLRRTELGYDLKQFDEREWNMYFDDMQSEDGDGNHQYQDFPDALNTQNDVQTRPASDATITSLPKKIYADVKDIPGQNEMCLVCQTGFEDTDQVTQLPCEHVYCAEGCIQTWLKQYSNCPKCRATVPAVQQTGEKSKSSRVDSMEIDDGKDEEEVESEVDSQQDG</sequence>
<feature type="compositionally biased region" description="Acidic residues" evidence="5">
    <location>
        <begin position="178"/>
        <end position="199"/>
    </location>
</feature>
<dbReference type="EMBL" id="KB445552">
    <property type="protein sequence ID" value="EMC99130.1"/>
    <property type="molecule type" value="Genomic_DNA"/>
</dbReference>
<evidence type="ECO:0000313" key="8">
    <source>
        <dbReference type="Proteomes" id="UP000011761"/>
    </source>
</evidence>
<feature type="compositionally biased region" description="Basic and acidic residues" evidence="5">
    <location>
        <begin position="168"/>
        <end position="177"/>
    </location>
</feature>
<gene>
    <name evidence="7" type="ORF">BAUCODRAFT_392662</name>
</gene>
<dbReference type="STRING" id="717646.M2NJ40"/>
<evidence type="ECO:0000259" key="6">
    <source>
        <dbReference type="PROSITE" id="PS50089"/>
    </source>
</evidence>
<dbReference type="PANTHER" id="PTHR45931">
    <property type="entry name" value="SI:CH211-59O9.10"/>
    <property type="match status" value="1"/>
</dbReference>
<keyword evidence="2 4" id="KW-0863">Zinc-finger</keyword>
<accession>M2NJ40</accession>
<dbReference type="GO" id="GO:0061630">
    <property type="term" value="F:ubiquitin protein ligase activity"/>
    <property type="evidence" value="ECO:0007669"/>
    <property type="project" value="TreeGrafter"/>
</dbReference>
<dbReference type="Proteomes" id="UP000011761">
    <property type="component" value="Unassembled WGS sequence"/>
</dbReference>
<keyword evidence="3" id="KW-0862">Zinc</keyword>
<evidence type="ECO:0000256" key="5">
    <source>
        <dbReference type="SAM" id="MobiDB-lite"/>
    </source>
</evidence>
<evidence type="ECO:0000256" key="2">
    <source>
        <dbReference type="ARBA" id="ARBA00022771"/>
    </source>
</evidence>
<dbReference type="InterPro" id="IPR001841">
    <property type="entry name" value="Znf_RING"/>
</dbReference>
<dbReference type="Pfam" id="PF13639">
    <property type="entry name" value="zf-RING_2"/>
    <property type="match status" value="1"/>
</dbReference>
<keyword evidence="8" id="KW-1185">Reference proteome</keyword>
<evidence type="ECO:0000313" key="7">
    <source>
        <dbReference type="EMBL" id="EMC99130.1"/>
    </source>
</evidence>